<dbReference type="GO" id="GO:0043161">
    <property type="term" value="P:proteasome-mediated ubiquitin-dependent protein catabolic process"/>
    <property type="evidence" value="ECO:0007669"/>
    <property type="project" value="TreeGrafter"/>
</dbReference>
<dbReference type="AlphaFoldDB" id="A0A0C2N4U6"/>
<organism evidence="2 3">
    <name type="scientific">Thelohanellus kitauei</name>
    <name type="common">Myxosporean</name>
    <dbReference type="NCBI Taxonomy" id="669202"/>
    <lineage>
        <taxon>Eukaryota</taxon>
        <taxon>Metazoa</taxon>
        <taxon>Cnidaria</taxon>
        <taxon>Myxozoa</taxon>
        <taxon>Myxosporea</taxon>
        <taxon>Bivalvulida</taxon>
        <taxon>Platysporina</taxon>
        <taxon>Myxobolidae</taxon>
        <taxon>Thelohanellus</taxon>
    </lineage>
</organism>
<protein>
    <submittedName>
        <fullName evidence="2">BTB/POZ domain-containing protein KCTD5</fullName>
    </submittedName>
</protein>
<dbReference type="Gene3D" id="3.30.70.2000">
    <property type="match status" value="1"/>
</dbReference>
<evidence type="ECO:0000313" key="3">
    <source>
        <dbReference type="Proteomes" id="UP000031668"/>
    </source>
</evidence>
<dbReference type="PANTHER" id="PTHR14958:SF29">
    <property type="entry name" value="INSOMNIAC, ISOFORM B"/>
    <property type="match status" value="1"/>
</dbReference>
<dbReference type="OrthoDB" id="1244179at2759"/>
<dbReference type="PANTHER" id="PTHR14958">
    <property type="entry name" value="POTASSIUM CHANNEL TETRAMERISATION DOMAIN CONTAINING PROTEIN"/>
    <property type="match status" value="1"/>
</dbReference>
<proteinExistence type="predicted"/>
<dbReference type="GO" id="GO:0051260">
    <property type="term" value="P:protein homooligomerization"/>
    <property type="evidence" value="ECO:0007669"/>
    <property type="project" value="InterPro"/>
</dbReference>
<evidence type="ECO:0000259" key="1">
    <source>
        <dbReference type="Pfam" id="PF02214"/>
    </source>
</evidence>
<keyword evidence="3" id="KW-1185">Reference proteome</keyword>
<dbReference type="Proteomes" id="UP000031668">
    <property type="component" value="Unassembled WGS sequence"/>
</dbReference>
<name>A0A0C2N4U6_THEKT</name>
<evidence type="ECO:0000313" key="2">
    <source>
        <dbReference type="EMBL" id="KII74636.1"/>
    </source>
</evidence>
<dbReference type="EMBL" id="JWZT01000332">
    <property type="protein sequence ID" value="KII74636.1"/>
    <property type="molecule type" value="Genomic_DNA"/>
</dbReference>
<dbReference type="InterPro" id="IPR003131">
    <property type="entry name" value="T1-type_BTB"/>
</dbReference>
<feature type="domain" description="Potassium channel tetramerisation-type BTB" evidence="1">
    <location>
        <begin position="8"/>
        <end position="75"/>
    </location>
</feature>
<sequence length="185" mass="21616">MSSNDRWIKLNVGGKKFLTTLKTIQYEPTSKLLDLVQDSTSPRDEEGAIMIDRDPELFKVLLEILRNCRIIFKKHITLGGRRSLDSNSSADLQEEAKYFGFNKCLFSLKLLEKQREQSSRVFRIMETSLEDVAKILSELSEGWHFEQLLKVSSYDPKQYLCIISKKLHEKDNSVEIPEKFLRRKK</sequence>
<dbReference type="GO" id="GO:0097602">
    <property type="term" value="F:cullin family protein binding"/>
    <property type="evidence" value="ECO:0007669"/>
    <property type="project" value="TreeGrafter"/>
</dbReference>
<dbReference type="Gene3D" id="3.30.710.10">
    <property type="entry name" value="Potassium Channel Kv1.1, Chain A"/>
    <property type="match status" value="1"/>
</dbReference>
<dbReference type="OMA" id="IKERDCK"/>
<gene>
    <name evidence="2" type="ORF">RF11_00714</name>
</gene>
<dbReference type="SUPFAM" id="SSF54695">
    <property type="entry name" value="POZ domain"/>
    <property type="match status" value="1"/>
</dbReference>
<comment type="caution">
    <text evidence="2">The sequence shown here is derived from an EMBL/GenBank/DDBJ whole genome shotgun (WGS) entry which is preliminary data.</text>
</comment>
<dbReference type="Pfam" id="PF02214">
    <property type="entry name" value="BTB_2"/>
    <property type="match status" value="1"/>
</dbReference>
<dbReference type="GO" id="GO:0031463">
    <property type="term" value="C:Cul3-RING ubiquitin ligase complex"/>
    <property type="evidence" value="ECO:0007669"/>
    <property type="project" value="TreeGrafter"/>
</dbReference>
<dbReference type="GO" id="GO:0005737">
    <property type="term" value="C:cytoplasm"/>
    <property type="evidence" value="ECO:0007669"/>
    <property type="project" value="TreeGrafter"/>
</dbReference>
<dbReference type="InterPro" id="IPR011333">
    <property type="entry name" value="SKP1/BTB/POZ_sf"/>
</dbReference>
<reference evidence="2 3" key="1">
    <citation type="journal article" date="2014" name="Genome Biol. Evol.">
        <title>The genome of the myxosporean Thelohanellus kitauei shows adaptations to nutrient acquisition within its fish host.</title>
        <authorList>
            <person name="Yang Y."/>
            <person name="Xiong J."/>
            <person name="Zhou Z."/>
            <person name="Huo F."/>
            <person name="Miao W."/>
            <person name="Ran C."/>
            <person name="Liu Y."/>
            <person name="Zhang J."/>
            <person name="Feng J."/>
            <person name="Wang M."/>
            <person name="Wang M."/>
            <person name="Wang L."/>
            <person name="Yao B."/>
        </authorList>
    </citation>
    <scope>NUCLEOTIDE SEQUENCE [LARGE SCALE GENOMIC DNA]</scope>
    <source>
        <strain evidence="2">Wuqing</strain>
    </source>
</reference>
<accession>A0A0C2N4U6</accession>